<organism evidence="3 4">
    <name type="scientific">Coemansia reversa (strain ATCC 12441 / NRRL 1564)</name>
    <dbReference type="NCBI Taxonomy" id="763665"/>
    <lineage>
        <taxon>Eukaryota</taxon>
        <taxon>Fungi</taxon>
        <taxon>Fungi incertae sedis</taxon>
        <taxon>Zoopagomycota</taxon>
        <taxon>Kickxellomycotina</taxon>
        <taxon>Kickxellomycetes</taxon>
        <taxon>Kickxellales</taxon>
        <taxon>Kickxellaceae</taxon>
        <taxon>Coemansia</taxon>
    </lineage>
</organism>
<dbReference type="Proteomes" id="UP000242474">
    <property type="component" value="Unassembled WGS sequence"/>
</dbReference>
<reference evidence="3 4" key="1">
    <citation type="journal article" date="2015" name="Genome Biol. Evol.">
        <title>Phylogenomic analyses indicate that early fungi evolved digesting cell walls of algal ancestors of land plants.</title>
        <authorList>
            <person name="Chang Y."/>
            <person name="Wang S."/>
            <person name="Sekimoto S."/>
            <person name="Aerts A.L."/>
            <person name="Choi C."/>
            <person name="Clum A."/>
            <person name="LaButti K.M."/>
            <person name="Lindquist E.A."/>
            <person name="Yee Ngan C."/>
            <person name="Ohm R.A."/>
            <person name="Salamov A.A."/>
            <person name="Grigoriev I.V."/>
            <person name="Spatafora J.W."/>
            <person name="Berbee M.L."/>
        </authorList>
    </citation>
    <scope>NUCLEOTIDE SEQUENCE [LARGE SCALE GENOMIC DNA]</scope>
    <source>
        <strain evidence="3 4">NRRL 1564</strain>
    </source>
</reference>
<accession>A0A2G5BE45</accession>
<keyword evidence="4" id="KW-1185">Reference proteome</keyword>
<dbReference type="InterPro" id="IPR006861">
    <property type="entry name" value="HABP4_PAIRBP1-bd"/>
</dbReference>
<feature type="compositionally biased region" description="Basic and acidic residues" evidence="1">
    <location>
        <begin position="78"/>
        <end position="88"/>
    </location>
</feature>
<gene>
    <name evidence="3" type="ORF">COEREDRAFT_80629</name>
</gene>
<evidence type="ECO:0000256" key="1">
    <source>
        <dbReference type="SAM" id="MobiDB-lite"/>
    </source>
</evidence>
<feature type="region of interest" description="Disordered" evidence="1">
    <location>
        <begin position="56"/>
        <end position="88"/>
    </location>
</feature>
<name>A0A2G5BE45_COERN</name>
<dbReference type="OrthoDB" id="2122308at2759"/>
<proteinExistence type="predicted"/>
<evidence type="ECO:0000313" key="3">
    <source>
        <dbReference type="EMBL" id="PIA17290.1"/>
    </source>
</evidence>
<evidence type="ECO:0000259" key="2">
    <source>
        <dbReference type="Pfam" id="PF04774"/>
    </source>
</evidence>
<protein>
    <recommendedName>
        <fullName evidence="2">Hyaluronan/mRNA-binding protein domain-containing protein</fullName>
    </recommendedName>
</protein>
<feature type="domain" description="Hyaluronan/mRNA-binding protein" evidence="2">
    <location>
        <begin position="23"/>
        <end position="75"/>
    </location>
</feature>
<feature type="compositionally biased region" description="Basic and acidic residues" evidence="1">
    <location>
        <begin position="1"/>
        <end position="18"/>
    </location>
</feature>
<evidence type="ECO:0000313" key="4">
    <source>
        <dbReference type="Proteomes" id="UP000242474"/>
    </source>
</evidence>
<dbReference type="EMBL" id="KZ303495">
    <property type="protein sequence ID" value="PIA17290.1"/>
    <property type="molecule type" value="Genomic_DNA"/>
</dbReference>
<dbReference type="AlphaFoldDB" id="A0A2G5BE45"/>
<feature type="compositionally biased region" description="Polar residues" evidence="1">
    <location>
        <begin position="57"/>
        <end position="67"/>
    </location>
</feature>
<sequence>MANERRMSAGALTKDHHLSRNGAGPRGLFKKDGAGKHNWGTNDQMEYEGLKIERTNSENLVDNSQEMGSKIRTASPEEFEKAKMAVSS</sequence>
<dbReference type="Pfam" id="PF04774">
    <property type="entry name" value="HABP4_PAI-RBP1"/>
    <property type="match status" value="1"/>
</dbReference>
<feature type="region of interest" description="Disordered" evidence="1">
    <location>
        <begin position="1"/>
        <end position="42"/>
    </location>
</feature>